<dbReference type="PROSITE" id="PS01124">
    <property type="entry name" value="HTH_ARAC_FAMILY_2"/>
    <property type="match status" value="1"/>
</dbReference>
<dbReference type="PANTHER" id="PTHR43280:SF2">
    <property type="entry name" value="HTH-TYPE TRANSCRIPTIONAL REGULATOR EXSA"/>
    <property type="match status" value="1"/>
</dbReference>
<evidence type="ECO:0000256" key="2">
    <source>
        <dbReference type="ARBA" id="ARBA00023125"/>
    </source>
</evidence>
<name>A0A2A2IJ63_9BACI</name>
<dbReference type="GO" id="GO:0043565">
    <property type="term" value="F:sequence-specific DNA binding"/>
    <property type="evidence" value="ECO:0007669"/>
    <property type="project" value="InterPro"/>
</dbReference>
<proteinExistence type="predicted"/>
<dbReference type="InterPro" id="IPR020449">
    <property type="entry name" value="Tscrpt_reg_AraC-type_HTH"/>
</dbReference>
<evidence type="ECO:0000256" key="3">
    <source>
        <dbReference type="ARBA" id="ARBA00023163"/>
    </source>
</evidence>
<evidence type="ECO:0000313" key="6">
    <source>
        <dbReference type="Proteomes" id="UP000218887"/>
    </source>
</evidence>
<dbReference type="Pfam" id="PF12833">
    <property type="entry name" value="HTH_18"/>
    <property type="match status" value="1"/>
</dbReference>
<feature type="domain" description="HTH araC/xylS-type" evidence="4">
    <location>
        <begin position="206"/>
        <end position="304"/>
    </location>
</feature>
<dbReference type="Gene3D" id="1.10.10.60">
    <property type="entry name" value="Homeodomain-like"/>
    <property type="match status" value="2"/>
</dbReference>
<dbReference type="InterPro" id="IPR009057">
    <property type="entry name" value="Homeodomain-like_sf"/>
</dbReference>
<dbReference type="AlphaFoldDB" id="A0A2A2IJ63"/>
<keyword evidence="1" id="KW-0805">Transcription regulation</keyword>
<evidence type="ECO:0000313" key="5">
    <source>
        <dbReference type="EMBL" id="PAV31143.1"/>
    </source>
</evidence>
<dbReference type="PROSITE" id="PS00041">
    <property type="entry name" value="HTH_ARAC_FAMILY_1"/>
    <property type="match status" value="1"/>
</dbReference>
<dbReference type="Gene3D" id="2.60.120.280">
    <property type="entry name" value="Regulatory protein AraC"/>
    <property type="match status" value="1"/>
</dbReference>
<dbReference type="SMART" id="SM00342">
    <property type="entry name" value="HTH_ARAC"/>
    <property type="match status" value="1"/>
</dbReference>
<dbReference type="Proteomes" id="UP000218887">
    <property type="component" value="Unassembled WGS sequence"/>
</dbReference>
<dbReference type="PANTHER" id="PTHR43280">
    <property type="entry name" value="ARAC-FAMILY TRANSCRIPTIONAL REGULATOR"/>
    <property type="match status" value="1"/>
</dbReference>
<comment type="caution">
    <text evidence="5">The sequence shown here is derived from an EMBL/GenBank/DDBJ whole genome shotgun (WGS) entry which is preliminary data.</text>
</comment>
<accession>A0A2A2IJ63</accession>
<dbReference type="EMBL" id="NPOA01000001">
    <property type="protein sequence ID" value="PAV31143.1"/>
    <property type="molecule type" value="Genomic_DNA"/>
</dbReference>
<dbReference type="InterPro" id="IPR037923">
    <property type="entry name" value="HTH-like"/>
</dbReference>
<protein>
    <recommendedName>
        <fullName evidence="4">HTH araC/xylS-type domain-containing protein</fullName>
    </recommendedName>
</protein>
<keyword evidence="3" id="KW-0804">Transcription</keyword>
<dbReference type="SUPFAM" id="SSF46689">
    <property type="entry name" value="Homeodomain-like"/>
    <property type="match status" value="2"/>
</dbReference>
<dbReference type="InterPro" id="IPR018062">
    <property type="entry name" value="HTH_AraC-typ_CS"/>
</dbReference>
<dbReference type="GO" id="GO:0003700">
    <property type="term" value="F:DNA-binding transcription factor activity"/>
    <property type="evidence" value="ECO:0007669"/>
    <property type="project" value="InterPro"/>
</dbReference>
<dbReference type="InterPro" id="IPR003313">
    <property type="entry name" value="AraC-bd"/>
</dbReference>
<keyword evidence="6" id="KW-1185">Reference proteome</keyword>
<dbReference type="PRINTS" id="PR00032">
    <property type="entry name" value="HTHARAC"/>
</dbReference>
<evidence type="ECO:0000259" key="4">
    <source>
        <dbReference type="PROSITE" id="PS01124"/>
    </source>
</evidence>
<dbReference type="InterPro" id="IPR018060">
    <property type="entry name" value="HTH_AraC"/>
</dbReference>
<evidence type="ECO:0000256" key="1">
    <source>
        <dbReference type="ARBA" id="ARBA00023015"/>
    </source>
</evidence>
<dbReference type="OrthoDB" id="2237754at2"/>
<dbReference type="SUPFAM" id="SSF51215">
    <property type="entry name" value="Regulatory protein AraC"/>
    <property type="match status" value="1"/>
</dbReference>
<keyword evidence="2" id="KW-0238">DNA-binding</keyword>
<dbReference type="Pfam" id="PF02311">
    <property type="entry name" value="AraC_binding"/>
    <property type="match status" value="1"/>
</dbReference>
<sequence length="317" mass="37005">MIMSEYNFYNGKNMRKEGKILLPNKPPYYRTYGVHFSGSNQQRIAGIFSLGWEKQMLSTYNWDGLKRSEKGKIIFQYTLKGHGEIRVNQQTFRLKPGTAFFVNIPSDHRYYLPEDSKEWEFIHLTLFGDESNQVFQEITKKIGNIIHLDINSPPIQLIFDLYDKAIHDEIHDAYEASAYAYNFLMELSRFISTNGDRNQKWPDSISKAIQFIHSRYTTYITLDDIVEASGLSKYHFSRLFHQTMKITPLQYVTRTRINEAIKLLKNEALTIEEISQRVGFSNGNYFGKVFRSSIGVSPGKYRDKKSFIPVDQLIPEN</sequence>
<gene>
    <name evidence="5" type="ORF">CIL05_00335</name>
</gene>
<reference evidence="5 6" key="1">
    <citation type="submission" date="2017-08" db="EMBL/GenBank/DDBJ databases">
        <title>Virgibacillus indicus sp. nov. and Virgibacillus profoundi sp. nov, two moderately halophilic bacteria isolated from marine sediment by using the Microfluidic Streak Plate.</title>
        <authorList>
            <person name="Xu B."/>
            <person name="Hu B."/>
            <person name="Wang J."/>
            <person name="Zhu Y."/>
            <person name="Huang L."/>
            <person name="Du W."/>
            <person name="Huang Y."/>
        </authorList>
    </citation>
    <scope>NUCLEOTIDE SEQUENCE [LARGE SCALE GENOMIC DNA]</scope>
    <source>
        <strain evidence="5 6">IO3-P3-H5</strain>
    </source>
</reference>
<organism evidence="5 6">
    <name type="scientific">Virgibacillus profundi</name>
    <dbReference type="NCBI Taxonomy" id="2024555"/>
    <lineage>
        <taxon>Bacteria</taxon>
        <taxon>Bacillati</taxon>
        <taxon>Bacillota</taxon>
        <taxon>Bacilli</taxon>
        <taxon>Bacillales</taxon>
        <taxon>Bacillaceae</taxon>
        <taxon>Virgibacillus</taxon>
    </lineage>
</organism>